<sequence length="111" mass="12097">MRDISELPNLNLALIQTTLAWHDREANLEHFEHLLGQAHGADLVILPEMFTTGFSMESEALAEPEAGPTSTWLLGAGEADGVFRATLSAADLQAYRTRFPAGLDADSFNIQ</sequence>
<evidence type="ECO:0000313" key="3">
    <source>
        <dbReference type="Proteomes" id="UP000006426"/>
    </source>
</evidence>
<evidence type="ECO:0000313" key="2">
    <source>
        <dbReference type="EMBL" id="AXH57075.1"/>
    </source>
</evidence>
<dbReference type="AlphaFoldDB" id="A0AAD0M1D7"/>
<organism evidence="2 3">
    <name type="scientific">Pseudomonas amygdali pv. lachrymans str. M301315</name>
    <dbReference type="NCBI Taxonomy" id="629260"/>
    <lineage>
        <taxon>Bacteria</taxon>
        <taxon>Pseudomonadati</taxon>
        <taxon>Pseudomonadota</taxon>
        <taxon>Gammaproteobacteria</taxon>
        <taxon>Pseudomonadales</taxon>
        <taxon>Pseudomonadaceae</taxon>
        <taxon>Pseudomonas</taxon>
        <taxon>Pseudomonas amygdali</taxon>
    </lineage>
</organism>
<dbReference type="SUPFAM" id="SSF56317">
    <property type="entry name" value="Carbon-nitrogen hydrolase"/>
    <property type="match status" value="1"/>
</dbReference>
<dbReference type="PANTHER" id="PTHR47799:SF1">
    <property type="entry name" value="OMEGA-AMIDASE YAFV"/>
    <property type="match status" value="1"/>
</dbReference>
<protein>
    <recommendedName>
        <fullName evidence="1">CN hydrolase domain-containing protein</fullName>
    </recommendedName>
</protein>
<gene>
    <name evidence="2" type="ORF">PLA107_018550</name>
</gene>
<dbReference type="PANTHER" id="PTHR47799">
    <property type="entry name" value="OMEGA-AMIDASE YAFV"/>
    <property type="match status" value="1"/>
</dbReference>
<dbReference type="Pfam" id="PF00795">
    <property type="entry name" value="CN_hydrolase"/>
    <property type="match status" value="1"/>
</dbReference>
<dbReference type="Gene3D" id="3.60.110.10">
    <property type="entry name" value="Carbon-nitrogen hydrolase"/>
    <property type="match status" value="1"/>
</dbReference>
<reference evidence="2 3" key="1">
    <citation type="journal article" date="2011" name="PLoS Pathog.">
        <title>Dynamic evolution of pathogenicity revealed by sequencing and comparative genomics of 19 Pseudomonas syringae isolates.</title>
        <authorList>
            <person name="Baltrus D.A."/>
            <person name="Nishimura M.T."/>
            <person name="Romanchuk A."/>
            <person name="Chang J.H."/>
            <person name="Mukhtar M.S."/>
            <person name="Cherkis K."/>
            <person name="Roach J."/>
            <person name="Grant S.R."/>
            <person name="Jones C.D."/>
            <person name="Dangl J.L."/>
        </authorList>
    </citation>
    <scope>NUCLEOTIDE SEQUENCE [LARGE SCALE GENOMIC DNA]</scope>
    <source>
        <strain evidence="2 3">M301315</strain>
    </source>
</reference>
<dbReference type="RefSeq" id="WP_005743361.1">
    <property type="nucleotide sequence ID" value="NZ_CP031225.1"/>
</dbReference>
<feature type="domain" description="CN hydrolase" evidence="1">
    <location>
        <begin position="10"/>
        <end position="111"/>
    </location>
</feature>
<name>A0AAD0M1D7_PSEAV</name>
<dbReference type="EMBL" id="CP031225">
    <property type="protein sequence ID" value="AXH57075.1"/>
    <property type="molecule type" value="Genomic_DNA"/>
</dbReference>
<evidence type="ECO:0000259" key="1">
    <source>
        <dbReference type="PROSITE" id="PS50263"/>
    </source>
</evidence>
<accession>A0AAD0M1D7</accession>
<dbReference type="PROSITE" id="PS50263">
    <property type="entry name" value="CN_HYDROLASE"/>
    <property type="match status" value="1"/>
</dbReference>
<dbReference type="InterPro" id="IPR052737">
    <property type="entry name" value="Omega-amidase_YafV"/>
</dbReference>
<proteinExistence type="predicted"/>
<dbReference type="GO" id="GO:0106008">
    <property type="term" value="F:2-oxoglutaramate amidase activity"/>
    <property type="evidence" value="ECO:0007669"/>
    <property type="project" value="TreeGrafter"/>
</dbReference>
<dbReference type="InterPro" id="IPR036526">
    <property type="entry name" value="C-N_Hydrolase_sf"/>
</dbReference>
<dbReference type="GO" id="GO:0050152">
    <property type="term" value="F:omega-amidase activity"/>
    <property type="evidence" value="ECO:0007669"/>
    <property type="project" value="TreeGrafter"/>
</dbReference>
<dbReference type="Proteomes" id="UP000006426">
    <property type="component" value="Chromosome"/>
</dbReference>
<dbReference type="InterPro" id="IPR003010">
    <property type="entry name" value="C-N_Hydrolase"/>
</dbReference>